<sequence length="103" mass="11898">MSCLNYVSVNQTKWSNQGWFIPFRRNLSDCEIGDILSLLGLLNSLSSLNSLQDSLSWKHKNSGIFYVKNYSTILTTSTPALIFWPWKSIWKNKAPYKVKYFPG</sequence>
<dbReference type="EMBL" id="GEDG01033378">
    <property type="protein sequence ID" value="JAP10286.1"/>
    <property type="molecule type" value="Transcribed_RNA"/>
</dbReference>
<accession>A0A0V0GQH2</accession>
<dbReference type="AlphaFoldDB" id="A0A0V0GQH2"/>
<evidence type="ECO:0000313" key="1">
    <source>
        <dbReference type="EMBL" id="JAP10286.1"/>
    </source>
</evidence>
<organism evidence="1">
    <name type="scientific">Solanum chacoense</name>
    <name type="common">Chaco potato</name>
    <dbReference type="NCBI Taxonomy" id="4108"/>
    <lineage>
        <taxon>Eukaryota</taxon>
        <taxon>Viridiplantae</taxon>
        <taxon>Streptophyta</taxon>
        <taxon>Embryophyta</taxon>
        <taxon>Tracheophyta</taxon>
        <taxon>Spermatophyta</taxon>
        <taxon>Magnoliopsida</taxon>
        <taxon>eudicotyledons</taxon>
        <taxon>Gunneridae</taxon>
        <taxon>Pentapetalae</taxon>
        <taxon>asterids</taxon>
        <taxon>lamiids</taxon>
        <taxon>Solanales</taxon>
        <taxon>Solanaceae</taxon>
        <taxon>Solanoideae</taxon>
        <taxon>Solaneae</taxon>
        <taxon>Solanum</taxon>
    </lineage>
</organism>
<reference evidence="1" key="1">
    <citation type="submission" date="2015-12" db="EMBL/GenBank/DDBJ databases">
        <title>Gene expression during late stages of embryo sac development: a critical building block for successful pollen-pistil interactions.</title>
        <authorList>
            <person name="Liu Y."/>
            <person name="Joly V."/>
            <person name="Sabar M."/>
            <person name="Matton D.P."/>
        </authorList>
    </citation>
    <scope>NUCLEOTIDE SEQUENCE</scope>
</reference>
<protein>
    <submittedName>
        <fullName evidence="1">Putative ovule protein</fullName>
    </submittedName>
</protein>
<name>A0A0V0GQH2_SOLCH</name>
<proteinExistence type="predicted"/>